<evidence type="ECO:0000256" key="3">
    <source>
        <dbReference type="ARBA" id="ARBA00022989"/>
    </source>
</evidence>
<dbReference type="PRINTS" id="PR00237">
    <property type="entry name" value="GPCRRHODOPSN"/>
</dbReference>
<dbReference type="SMART" id="SM01381">
    <property type="entry name" value="7TM_GPCR_Srsx"/>
    <property type="match status" value="1"/>
</dbReference>
<dbReference type="InterPro" id="IPR052921">
    <property type="entry name" value="GPCR1_Superfamily_Member"/>
</dbReference>
<dbReference type="GO" id="GO:0016020">
    <property type="term" value="C:membrane"/>
    <property type="evidence" value="ECO:0007669"/>
    <property type="project" value="UniProtKB-SubCell"/>
</dbReference>
<keyword evidence="3 6" id="KW-1133">Transmembrane helix</keyword>
<sequence length="478" mass="53011">MEEESDGSSEDDDINRVLSLSATSQTLQVTYLIISLVLSVGCGLLLIFVVWKKRYLHKPSHYLRCNLAVDDIIFTSCLIPIRIHALLRQDVGGEHLWCMARLLVGPPCLTSMAGTYLMMAVDLYHFVCNPLHYHDKVTTKRVVAGILTIRAYSLFFGIASVAFGGLPKYSVSCELESVSFTDIFKAINFIVGILATLYVSMLYCLVFKEAKRQQERDENRNLWVFQTKAFKLMLPHVIVWTVLLATVSYNIAMHMERALISKDHMSQNALIIANHVSILLYLTVSSMANPILYSFRLPEFRQAFKELCGLPTNTPPAVPARRHRDMEMAAITGPGENAPASELTPAQTPEESLMPPPKDASFDQAQKQTTTADMSPGLAPCMGSHGQKTASGRPFQLKVQAEVHAVPTPGSSEDISQALPGQLHLDEESSDIPTSMLDTKTDEATVGHTLDVRALENPPGRPKIAWQEDTSQRRKSQP</sequence>
<dbReference type="AlphaFoldDB" id="C3XXA3"/>
<dbReference type="GO" id="GO:0004930">
    <property type="term" value="F:G protein-coupled receptor activity"/>
    <property type="evidence" value="ECO:0007669"/>
    <property type="project" value="InterPro"/>
</dbReference>
<feature type="region of interest" description="Disordered" evidence="5">
    <location>
        <begin position="428"/>
        <end position="478"/>
    </location>
</feature>
<evidence type="ECO:0000256" key="6">
    <source>
        <dbReference type="SAM" id="Phobius"/>
    </source>
</evidence>
<evidence type="ECO:0000313" key="8">
    <source>
        <dbReference type="EMBL" id="EEN67363.1"/>
    </source>
</evidence>
<keyword evidence="4 6" id="KW-0472">Membrane</keyword>
<name>C3XXA3_BRAFL</name>
<keyword evidence="2 6" id="KW-0812">Transmembrane</keyword>
<dbReference type="Pfam" id="PF00001">
    <property type="entry name" value="7tm_1"/>
    <property type="match status" value="1"/>
</dbReference>
<feature type="transmembrane region" description="Helical" evidence="6">
    <location>
        <begin position="229"/>
        <end position="252"/>
    </location>
</feature>
<feature type="transmembrane region" description="Helical" evidence="6">
    <location>
        <begin position="272"/>
        <end position="295"/>
    </location>
</feature>
<dbReference type="PROSITE" id="PS50262">
    <property type="entry name" value="G_PROTEIN_RECEP_F1_2"/>
    <property type="match status" value="1"/>
</dbReference>
<feature type="transmembrane region" description="Helical" evidence="6">
    <location>
        <begin position="142"/>
        <end position="166"/>
    </location>
</feature>
<proteinExistence type="predicted"/>
<dbReference type="InParanoid" id="C3XXA3"/>
<feature type="compositionally biased region" description="Polar residues" evidence="5">
    <location>
        <begin position="363"/>
        <end position="373"/>
    </location>
</feature>
<accession>C3XXA3</accession>
<dbReference type="InterPro" id="IPR017452">
    <property type="entry name" value="GPCR_Rhodpsn_7TM"/>
</dbReference>
<dbReference type="FunCoup" id="C3XXA3">
    <property type="interactions" value="11"/>
</dbReference>
<feature type="transmembrane region" description="Helical" evidence="6">
    <location>
        <begin position="29"/>
        <end position="51"/>
    </location>
</feature>
<dbReference type="PANTHER" id="PTHR26451:SF897">
    <property type="entry name" value="TRACE AMINE-ASSOCIATED RECEPTOR 5-LIKE"/>
    <property type="match status" value="1"/>
</dbReference>
<evidence type="ECO:0000256" key="5">
    <source>
        <dbReference type="SAM" id="MobiDB-lite"/>
    </source>
</evidence>
<dbReference type="PANTHER" id="PTHR26451">
    <property type="entry name" value="G_PROTEIN_RECEP_F1_2 DOMAIN-CONTAINING PROTEIN"/>
    <property type="match status" value="1"/>
</dbReference>
<feature type="transmembrane region" description="Helical" evidence="6">
    <location>
        <begin position="186"/>
        <end position="208"/>
    </location>
</feature>
<dbReference type="EMBL" id="GG666471">
    <property type="protein sequence ID" value="EEN67363.1"/>
    <property type="molecule type" value="Genomic_DNA"/>
</dbReference>
<organism>
    <name type="scientific">Branchiostoma floridae</name>
    <name type="common">Florida lancelet</name>
    <name type="synonym">Amphioxus</name>
    <dbReference type="NCBI Taxonomy" id="7739"/>
    <lineage>
        <taxon>Eukaryota</taxon>
        <taxon>Metazoa</taxon>
        <taxon>Chordata</taxon>
        <taxon>Cephalochordata</taxon>
        <taxon>Leptocardii</taxon>
        <taxon>Amphioxiformes</taxon>
        <taxon>Branchiostomatidae</taxon>
        <taxon>Branchiostoma</taxon>
    </lineage>
</organism>
<evidence type="ECO:0000256" key="2">
    <source>
        <dbReference type="ARBA" id="ARBA00022692"/>
    </source>
</evidence>
<dbReference type="CDD" id="cd00637">
    <property type="entry name" value="7tm_classA_rhodopsin-like"/>
    <property type="match status" value="1"/>
</dbReference>
<comment type="subcellular location">
    <subcellularLocation>
        <location evidence="1">Membrane</location>
    </subcellularLocation>
</comment>
<dbReference type="eggNOG" id="KOG3656">
    <property type="taxonomic scope" value="Eukaryota"/>
</dbReference>
<protein>
    <recommendedName>
        <fullName evidence="7">G-protein coupled receptors family 1 profile domain-containing protein</fullName>
    </recommendedName>
</protein>
<gene>
    <name evidence="8" type="ORF">BRAFLDRAFT_73254</name>
</gene>
<feature type="compositionally biased region" description="Basic and acidic residues" evidence="5">
    <location>
        <begin position="439"/>
        <end position="454"/>
    </location>
</feature>
<dbReference type="Gene3D" id="1.20.1070.10">
    <property type="entry name" value="Rhodopsin 7-helix transmembrane proteins"/>
    <property type="match status" value="1"/>
</dbReference>
<evidence type="ECO:0000256" key="4">
    <source>
        <dbReference type="ARBA" id="ARBA00023136"/>
    </source>
</evidence>
<evidence type="ECO:0000259" key="7">
    <source>
        <dbReference type="PROSITE" id="PS50262"/>
    </source>
</evidence>
<feature type="domain" description="G-protein coupled receptors family 1 profile" evidence="7">
    <location>
        <begin position="42"/>
        <end position="293"/>
    </location>
</feature>
<evidence type="ECO:0000256" key="1">
    <source>
        <dbReference type="ARBA" id="ARBA00004370"/>
    </source>
</evidence>
<dbReference type="SUPFAM" id="SSF81321">
    <property type="entry name" value="Family A G protein-coupled receptor-like"/>
    <property type="match status" value="1"/>
</dbReference>
<feature type="region of interest" description="Disordered" evidence="5">
    <location>
        <begin position="332"/>
        <end position="373"/>
    </location>
</feature>
<reference evidence="8" key="1">
    <citation type="journal article" date="2008" name="Nature">
        <title>The amphioxus genome and the evolution of the chordate karyotype.</title>
        <authorList>
            <consortium name="US DOE Joint Genome Institute (JGI-PGF)"/>
            <person name="Putnam N.H."/>
            <person name="Butts T."/>
            <person name="Ferrier D.E.K."/>
            <person name="Furlong R.F."/>
            <person name="Hellsten U."/>
            <person name="Kawashima T."/>
            <person name="Robinson-Rechavi M."/>
            <person name="Shoguchi E."/>
            <person name="Terry A."/>
            <person name="Yu J.-K."/>
            <person name="Benito-Gutierrez E.L."/>
            <person name="Dubchak I."/>
            <person name="Garcia-Fernandez J."/>
            <person name="Gibson-Brown J.J."/>
            <person name="Grigoriev I.V."/>
            <person name="Horton A.C."/>
            <person name="de Jong P.J."/>
            <person name="Jurka J."/>
            <person name="Kapitonov V.V."/>
            <person name="Kohara Y."/>
            <person name="Kuroki Y."/>
            <person name="Lindquist E."/>
            <person name="Lucas S."/>
            <person name="Osoegawa K."/>
            <person name="Pennacchio L.A."/>
            <person name="Salamov A.A."/>
            <person name="Satou Y."/>
            <person name="Sauka-Spengler T."/>
            <person name="Schmutz J."/>
            <person name="Shin-I T."/>
            <person name="Toyoda A."/>
            <person name="Bronner-Fraser M."/>
            <person name="Fujiyama A."/>
            <person name="Holland L.Z."/>
            <person name="Holland P.W.H."/>
            <person name="Satoh N."/>
            <person name="Rokhsar D.S."/>
        </authorList>
    </citation>
    <scope>NUCLEOTIDE SEQUENCE [LARGE SCALE GENOMIC DNA]</scope>
    <source>
        <strain evidence="8">S238N-H82</strain>
        <tissue evidence="8">Testes</tissue>
    </source>
</reference>
<dbReference type="InterPro" id="IPR000276">
    <property type="entry name" value="GPCR_Rhodpsn"/>
</dbReference>